<dbReference type="SMART" id="SM01043">
    <property type="entry name" value="BTAD"/>
    <property type="match status" value="1"/>
</dbReference>
<dbReference type="RefSeq" id="WP_184791406.1">
    <property type="nucleotide sequence ID" value="NZ_BONT01000069.1"/>
</dbReference>
<dbReference type="Gene3D" id="3.40.50.300">
    <property type="entry name" value="P-loop containing nucleotide triphosphate hydrolases"/>
    <property type="match status" value="1"/>
</dbReference>
<dbReference type="GO" id="GO:0000160">
    <property type="term" value="P:phosphorelay signal transduction system"/>
    <property type="evidence" value="ECO:0007669"/>
    <property type="project" value="InterPro"/>
</dbReference>
<dbReference type="GO" id="GO:0043531">
    <property type="term" value="F:ADP binding"/>
    <property type="evidence" value="ECO:0007669"/>
    <property type="project" value="InterPro"/>
</dbReference>
<proteinExistence type="inferred from homology"/>
<dbReference type="InterPro" id="IPR001867">
    <property type="entry name" value="OmpR/PhoB-type_DNA-bd"/>
</dbReference>
<keyword evidence="5" id="KW-0802">TPR repeat</keyword>
<dbReference type="Pfam" id="PF13424">
    <property type="entry name" value="TPR_12"/>
    <property type="match status" value="1"/>
</dbReference>
<evidence type="ECO:0000256" key="2">
    <source>
        <dbReference type="ARBA" id="ARBA00023015"/>
    </source>
</evidence>
<evidence type="ECO:0000256" key="6">
    <source>
        <dbReference type="PROSITE-ProRule" id="PRU01091"/>
    </source>
</evidence>
<name>A0A841FYM4_9ACTN</name>
<sequence length="936" mass="101171">MDRVQIRLLGPVDVVVDGAVRPVSGQRRKAVLAVLALQAGDVVSTERLIDLVWDGRPPATAVNTLQSHISYLRGVLRSKAAIVARPPGYVLALGPDSTDVGVAERLVRQGTAVTEPARTAASLRAALDLWRARPLADLAGSTYFDDQAVRLELAHLSALESLFDARLAMGEHGAVVAELERLVRENPFRERLHAQLMIALYRSGRQTDALTVYRCLRKELDDHFGIDPSPELRELEVALLRHDGALAAPATVAAAAPDAVPRAAAAPVPGQLPSAVRAFAGRRGPLRWLDEVMTGLGRDPGAGSEVVVLVGSAGVGKTSLAVHWAHKVAARFPDGQLYINLRGFDPGGPAMTPAEALRRFLDALGVPPEWIPASLDAQAALYRSVLAGRRVLVVLDNAADTDQVRHLLPGSPGCLVLVTSRSRLVPLVVTEGARALHLDLMPPAEARELLAGRLGTTRVAAEPDVVDRIIAHCGRLPLALAIAAGRVLTDPALALSELARELSETPGRLTHLDGGDAATSVRQVFAASYRALADRSARFFRLLGLHFGPDITAAAAGNLAGVPVADARRLLAELCHAHLLVDQGGGRYAFHDLLRLFAVEQTEGLDPAAERRAAVGQLLDYYLHSACGAAVLLNPTRARIEPIAASEEVSAEDFTTSEEATAWFAEEHLALFAAVECAPVAFDAHRWRLLWALMPFVSWRGRWPERRVLQSGVDATRRLGDLPGEVEMVRCLGIAADRLDRNDEAEEYFTRALQLSEKTGDLAGRARGHSDVSSVIARLGRPEEALWHNERALELYEAAGHRVGQARVLNSIGWLRLESGQHDAALPLLVKALEMHQELGDLHGGSIVRDSIGCVHCRRGEYHRAFGEFRLALAGFREFGDVYNEAETLTRLGDAHRDAGDLAAAQRIWRQALVIFDDLGHPSAEELRDRLGSRVS</sequence>
<dbReference type="CDD" id="cd15831">
    <property type="entry name" value="BTAD"/>
    <property type="match status" value="1"/>
</dbReference>
<dbReference type="SMART" id="SM00862">
    <property type="entry name" value="Trans_reg_C"/>
    <property type="match status" value="1"/>
</dbReference>
<reference evidence="8 9" key="1">
    <citation type="submission" date="2020-08" db="EMBL/GenBank/DDBJ databases">
        <title>Genomic Encyclopedia of Type Strains, Phase IV (KMG-IV): sequencing the most valuable type-strain genomes for metagenomic binning, comparative biology and taxonomic classification.</title>
        <authorList>
            <person name="Goeker M."/>
        </authorList>
    </citation>
    <scope>NUCLEOTIDE SEQUENCE [LARGE SCALE GENOMIC DNA]</scope>
    <source>
        <strain evidence="8 9">YIM 65646</strain>
    </source>
</reference>
<dbReference type="PROSITE" id="PS50005">
    <property type="entry name" value="TPR"/>
    <property type="match status" value="1"/>
</dbReference>
<evidence type="ECO:0000313" key="8">
    <source>
        <dbReference type="EMBL" id="MBB6038622.1"/>
    </source>
</evidence>
<feature type="repeat" description="TPR" evidence="5">
    <location>
        <begin position="726"/>
        <end position="759"/>
    </location>
</feature>
<evidence type="ECO:0000256" key="3">
    <source>
        <dbReference type="ARBA" id="ARBA00023125"/>
    </source>
</evidence>
<keyword evidence="3 6" id="KW-0238">DNA-binding</keyword>
<dbReference type="InterPro" id="IPR005158">
    <property type="entry name" value="BTAD"/>
</dbReference>
<comment type="similarity">
    <text evidence="1">Belongs to the AfsR/DnrI/RedD regulatory family.</text>
</comment>
<dbReference type="InterPro" id="IPR019734">
    <property type="entry name" value="TPR_rpt"/>
</dbReference>
<dbReference type="Pfam" id="PF13181">
    <property type="entry name" value="TPR_8"/>
    <property type="match status" value="1"/>
</dbReference>
<keyword evidence="9" id="KW-1185">Reference proteome</keyword>
<dbReference type="SUPFAM" id="SSF46894">
    <property type="entry name" value="C-terminal effector domain of the bipartite response regulators"/>
    <property type="match status" value="1"/>
</dbReference>
<evidence type="ECO:0000256" key="5">
    <source>
        <dbReference type="PROSITE-ProRule" id="PRU00339"/>
    </source>
</evidence>
<protein>
    <submittedName>
        <fullName evidence="8">DNA-binding SARP family transcriptional activator/tetratricopeptide (TPR) repeat protein</fullName>
    </submittedName>
</protein>
<feature type="domain" description="OmpR/PhoB-type" evidence="7">
    <location>
        <begin position="1"/>
        <end position="93"/>
    </location>
</feature>
<dbReference type="Pfam" id="PF03704">
    <property type="entry name" value="BTAD"/>
    <property type="match status" value="1"/>
</dbReference>
<dbReference type="Gene3D" id="1.25.40.10">
    <property type="entry name" value="Tetratricopeptide repeat domain"/>
    <property type="match status" value="2"/>
</dbReference>
<dbReference type="PANTHER" id="PTHR35807">
    <property type="entry name" value="TRANSCRIPTIONAL REGULATOR REDD-RELATED"/>
    <property type="match status" value="1"/>
</dbReference>
<dbReference type="EMBL" id="JACHGT010000017">
    <property type="protein sequence ID" value="MBB6038622.1"/>
    <property type="molecule type" value="Genomic_DNA"/>
</dbReference>
<organism evidence="8 9">
    <name type="scientific">Phytomonospora endophytica</name>
    <dbReference type="NCBI Taxonomy" id="714109"/>
    <lineage>
        <taxon>Bacteria</taxon>
        <taxon>Bacillati</taxon>
        <taxon>Actinomycetota</taxon>
        <taxon>Actinomycetes</taxon>
        <taxon>Micromonosporales</taxon>
        <taxon>Micromonosporaceae</taxon>
        <taxon>Phytomonospora</taxon>
    </lineage>
</organism>
<dbReference type="AlphaFoldDB" id="A0A841FYM4"/>
<dbReference type="InterPro" id="IPR016032">
    <property type="entry name" value="Sig_transdc_resp-reg_C-effctor"/>
</dbReference>
<dbReference type="SMART" id="SM00028">
    <property type="entry name" value="TPR"/>
    <property type="match status" value="3"/>
</dbReference>
<keyword evidence="4" id="KW-0804">Transcription</keyword>
<dbReference type="PROSITE" id="PS51755">
    <property type="entry name" value="OMPR_PHOB"/>
    <property type="match status" value="1"/>
</dbReference>
<dbReference type="InterPro" id="IPR027417">
    <property type="entry name" value="P-loop_NTPase"/>
</dbReference>
<gene>
    <name evidence="8" type="ORF">HNR73_006508</name>
</gene>
<evidence type="ECO:0000259" key="7">
    <source>
        <dbReference type="PROSITE" id="PS51755"/>
    </source>
</evidence>
<dbReference type="InterPro" id="IPR051677">
    <property type="entry name" value="AfsR-DnrI-RedD_regulator"/>
</dbReference>
<keyword evidence="2" id="KW-0805">Transcription regulation</keyword>
<dbReference type="SUPFAM" id="SSF48452">
    <property type="entry name" value="TPR-like"/>
    <property type="match status" value="2"/>
</dbReference>
<dbReference type="InterPro" id="IPR002182">
    <property type="entry name" value="NB-ARC"/>
</dbReference>
<dbReference type="Gene3D" id="1.10.10.10">
    <property type="entry name" value="Winged helix-like DNA-binding domain superfamily/Winged helix DNA-binding domain"/>
    <property type="match status" value="1"/>
</dbReference>
<dbReference type="PRINTS" id="PR00364">
    <property type="entry name" value="DISEASERSIST"/>
</dbReference>
<feature type="DNA-binding region" description="OmpR/PhoB-type" evidence="6">
    <location>
        <begin position="1"/>
        <end position="93"/>
    </location>
</feature>
<accession>A0A841FYM4</accession>
<dbReference type="PANTHER" id="PTHR35807:SF1">
    <property type="entry name" value="TRANSCRIPTIONAL REGULATOR REDD"/>
    <property type="match status" value="1"/>
</dbReference>
<dbReference type="GO" id="GO:0006355">
    <property type="term" value="P:regulation of DNA-templated transcription"/>
    <property type="evidence" value="ECO:0007669"/>
    <property type="project" value="InterPro"/>
</dbReference>
<dbReference type="Proteomes" id="UP000548476">
    <property type="component" value="Unassembled WGS sequence"/>
</dbReference>
<dbReference type="InterPro" id="IPR036388">
    <property type="entry name" value="WH-like_DNA-bd_sf"/>
</dbReference>
<dbReference type="SUPFAM" id="SSF52540">
    <property type="entry name" value="P-loop containing nucleoside triphosphate hydrolases"/>
    <property type="match status" value="1"/>
</dbReference>
<dbReference type="Pfam" id="PF00486">
    <property type="entry name" value="Trans_reg_C"/>
    <property type="match status" value="1"/>
</dbReference>
<dbReference type="GO" id="GO:0003677">
    <property type="term" value="F:DNA binding"/>
    <property type="evidence" value="ECO:0007669"/>
    <property type="project" value="UniProtKB-UniRule"/>
</dbReference>
<evidence type="ECO:0000256" key="4">
    <source>
        <dbReference type="ARBA" id="ARBA00023163"/>
    </source>
</evidence>
<dbReference type="Pfam" id="PF00931">
    <property type="entry name" value="NB-ARC"/>
    <property type="match status" value="1"/>
</dbReference>
<dbReference type="InterPro" id="IPR011990">
    <property type="entry name" value="TPR-like_helical_dom_sf"/>
</dbReference>
<evidence type="ECO:0000256" key="1">
    <source>
        <dbReference type="ARBA" id="ARBA00005820"/>
    </source>
</evidence>
<comment type="caution">
    <text evidence="8">The sequence shown here is derived from an EMBL/GenBank/DDBJ whole genome shotgun (WGS) entry which is preliminary data.</text>
</comment>
<evidence type="ECO:0000313" key="9">
    <source>
        <dbReference type="Proteomes" id="UP000548476"/>
    </source>
</evidence>